<reference evidence="8" key="2">
    <citation type="submission" date="2025-09" db="UniProtKB">
        <authorList>
            <consortium name="Ensembl"/>
        </authorList>
    </citation>
    <scope>IDENTIFICATION</scope>
</reference>
<accession>S4RYW6</accession>
<dbReference type="SMART" id="SM00343">
    <property type="entry name" value="ZnF_C2HC"/>
    <property type="match status" value="1"/>
</dbReference>
<evidence type="ECO:0000256" key="4">
    <source>
        <dbReference type="PROSITE-ProRule" id="PRU00047"/>
    </source>
</evidence>
<keyword evidence="2 4" id="KW-0863">Zinc-finger</keyword>
<dbReference type="InterPro" id="IPR001878">
    <property type="entry name" value="Znf_CCHC"/>
</dbReference>
<dbReference type="FunFam" id="4.10.60.10:FF:000005">
    <property type="entry name" value="E3 ubiquitin-protein ligase RBBP6"/>
    <property type="match status" value="1"/>
</dbReference>
<dbReference type="GO" id="GO:0003676">
    <property type="term" value="F:nucleic acid binding"/>
    <property type="evidence" value="ECO:0007669"/>
    <property type="project" value="InterPro"/>
</dbReference>
<dbReference type="PANTHER" id="PTHR15439:SF0">
    <property type="entry name" value="CELL DIVISION CYCLE AND APOPTOSIS REGULATOR PROTEIN 1-RELATED"/>
    <property type="match status" value="1"/>
</dbReference>
<dbReference type="PANTHER" id="PTHR15439">
    <property type="entry name" value="RETINOBLASTOMA-BINDING PROTEIN 6"/>
    <property type="match status" value="1"/>
</dbReference>
<dbReference type="Pfam" id="PF13920">
    <property type="entry name" value="zf-C3HC4_3"/>
    <property type="match status" value="1"/>
</dbReference>
<dbReference type="GO" id="GO:0061630">
    <property type="term" value="F:ubiquitin protein ligase activity"/>
    <property type="evidence" value="ECO:0007669"/>
    <property type="project" value="InterPro"/>
</dbReference>
<dbReference type="Pfam" id="PF00098">
    <property type="entry name" value="zf-CCHC"/>
    <property type="match status" value="1"/>
</dbReference>
<evidence type="ECO:0000313" key="8">
    <source>
        <dbReference type="Ensembl" id="ENSPMAP00000010407.1"/>
    </source>
</evidence>
<dbReference type="InterPro" id="IPR033489">
    <property type="entry name" value="RBBP6"/>
</dbReference>
<evidence type="ECO:0008006" key="9">
    <source>
        <dbReference type="Google" id="ProtNLM"/>
    </source>
</evidence>
<dbReference type="GO" id="GO:0008270">
    <property type="term" value="F:zinc ion binding"/>
    <property type="evidence" value="ECO:0007669"/>
    <property type="project" value="UniProtKB-KW"/>
</dbReference>
<dbReference type="STRING" id="7757.ENSPMAP00000010407"/>
<dbReference type="PROSITE" id="PS50158">
    <property type="entry name" value="ZF_CCHC"/>
    <property type="match status" value="1"/>
</dbReference>
<dbReference type="Ensembl" id="ENSPMAT00000010453.1">
    <property type="protein sequence ID" value="ENSPMAP00000010407.1"/>
    <property type="gene ID" value="ENSPMAG00000009464.1"/>
</dbReference>
<dbReference type="InterPro" id="IPR013083">
    <property type="entry name" value="Znf_RING/FYVE/PHD"/>
</dbReference>
<dbReference type="GO" id="GO:0005634">
    <property type="term" value="C:nucleus"/>
    <property type="evidence" value="ECO:0007669"/>
    <property type="project" value="TreeGrafter"/>
</dbReference>
<keyword evidence="3" id="KW-0862">Zinc</keyword>
<name>S4RYW6_PETMA</name>
<dbReference type="InterPro" id="IPR036875">
    <property type="entry name" value="Znf_CCHC_sf"/>
</dbReference>
<evidence type="ECO:0000256" key="2">
    <source>
        <dbReference type="ARBA" id="ARBA00022771"/>
    </source>
</evidence>
<feature type="domain" description="U-box" evidence="7">
    <location>
        <begin position="156"/>
        <end position="233"/>
    </location>
</feature>
<dbReference type="SUPFAM" id="SSF57850">
    <property type="entry name" value="RING/U-box"/>
    <property type="match status" value="1"/>
</dbReference>
<feature type="domain" description="CCHC-type" evidence="6">
    <location>
        <begin position="66"/>
        <end position="80"/>
    </location>
</feature>
<organism evidence="8">
    <name type="scientific">Petromyzon marinus</name>
    <name type="common">Sea lamprey</name>
    <dbReference type="NCBI Taxonomy" id="7757"/>
    <lineage>
        <taxon>Eukaryota</taxon>
        <taxon>Metazoa</taxon>
        <taxon>Chordata</taxon>
        <taxon>Craniata</taxon>
        <taxon>Vertebrata</taxon>
        <taxon>Cyclostomata</taxon>
        <taxon>Hyperoartia</taxon>
        <taxon>Petromyzontiformes</taxon>
        <taxon>Petromyzontidae</taxon>
        <taxon>Petromyzon</taxon>
    </lineage>
</organism>
<dbReference type="CDD" id="cd16620">
    <property type="entry name" value="vRING-HC-C4C4_RBBP6"/>
    <property type="match status" value="1"/>
</dbReference>
<dbReference type="Gene3D" id="3.30.40.10">
    <property type="entry name" value="Zinc/RING finger domain, C3HC4 (zinc finger)"/>
    <property type="match status" value="1"/>
</dbReference>
<reference evidence="8" key="1">
    <citation type="submission" date="2025-08" db="UniProtKB">
        <authorList>
            <consortium name="Ensembl"/>
        </authorList>
    </citation>
    <scope>IDENTIFICATION</scope>
</reference>
<evidence type="ECO:0000256" key="3">
    <source>
        <dbReference type="ARBA" id="ARBA00022833"/>
    </source>
</evidence>
<dbReference type="SUPFAM" id="SSF57756">
    <property type="entry name" value="Retrovirus zinc finger-like domains"/>
    <property type="match status" value="1"/>
</dbReference>
<dbReference type="Gene3D" id="4.10.60.10">
    <property type="entry name" value="Zinc finger, CCHC-type"/>
    <property type="match status" value="1"/>
</dbReference>
<evidence type="ECO:0000256" key="1">
    <source>
        <dbReference type="ARBA" id="ARBA00022723"/>
    </source>
</evidence>
<sequence>MQFLQQIDDPTSSLSMARLIKTANIAEANASEEDKIKAVMNQSGQDYDPVNYVKKSQGPPPSSYTCYRCLKPGHYIKNCPLNADKSYEALPRLKKSTGIPLSFMTEVNDPSIKGAMLTNTGKYAVPTIDAQAYAVGKKEKPPFVTEQSSSSSDEDPIPDELLCLLCKDLMVDAVVIPCCGNSYCDDCVRTVLLDSEDHTCPTCHQSDVSPDALIANKVLRQVSVAFSLQWYVVYVIH</sequence>
<dbReference type="PROSITE" id="PS50089">
    <property type="entry name" value="ZF_RING_2"/>
    <property type="match status" value="1"/>
</dbReference>
<dbReference type="GeneTree" id="ENSGT00940000159365"/>
<dbReference type="OMA" id="YDECIRT"/>
<dbReference type="GO" id="GO:0006397">
    <property type="term" value="P:mRNA processing"/>
    <property type="evidence" value="ECO:0007669"/>
    <property type="project" value="InterPro"/>
</dbReference>
<dbReference type="GO" id="GO:0006511">
    <property type="term" value="P:ubiquitin-dependent protein catabolic process"/>
    <property type="evidence" value="ECO:0007669"/>
    <property type="project" value="TreeGrafter"/>
</dbReference>
<dbReference type="HOGENOM" id="CLU_093366_0_0_1"/>
<dbReference type="GO" id="GO:0016567">
    <property type="term" value="P:protein ubiquitination"/>
    <property type="evidence" value="ECO:0007669"/>
    <property type="project" value="InterPro"/>
</dbReference>
<feature type="domain" description="RING-type" evidence="5">
    <location>
        <begin position="163"/>
        <end position="204"/>
    </location>
</feature>
<evidence type="ECO:0000259" key="5">
    <source>
        <dbReference type="PROSITE" id="PS50089"/>
    </source>
</evidence>
<evidence type="ECO:0000259" key="7">
    <source>
        <dbReference type="PROSITE" id="PS51698"/>
    </source>
</evidence>
<protein>
    <recommendedName>
        <fullName evidence="9">Retinoblastoma binding protein 6</fullName>
    </recommendedName>
</protein>
<keyword evidence="1" id="KW-0479">Metal-binding</keyword>
<proteinExistence type="predicted"/>
<dbReference type="AlphaFoldDB" id="S4RYW6"/>
<evidence type="ECO:0000259" key="6">
    <source>
        <dbReference type="PROSITE" id="PS50158"/>
    </source>
</evidence>
<dbReference type="PROSITE" id="PS51698">
    <property type="entry name" value="U_BOX"/>
    <property type="match status" value="1"/>
</dbReference>
<dbReference type="InterPro" id="IPR003613">
    <property type="entry name" value="Ubox_domain"/>
</dbReference>
<dbReference type="InterPro" id="IPR001841">
    <property type="entry name" value="Znf_RING"/>
</dbReference>